<gene>
    <name evidence="2" type="ORF">NDI38_15975</name>
</gene>
<keyword evidence="1" id="KW-0472">Membrane</keyword>
<dbReference type="SUPFAM" id="SSF47781">
    <property type="entry name" value="RuvA domain 2-like"/>
    <property type="match status" value="1"/>
</dbReference>
<feature type="transmembrane region" description="Helical" evidence="1">
    <location>
        <begin position="586"/>
        <end position="608"/>
    </location>
</feature>
<dbReference type="EMBL" id="JAMPLM010000014">
    <property type="protein sequence ID" value="MEP1059938.1"/>
    <property type="molecule type" value="Genomic_DNA"/>
</dbReference>
<keyword evidence="3" id="KW-1185">Reference proteome</keyword>
<feature type="transmembrane region" description="Helical" evidence="1">
    <location>
        <begin position="691"/>
        <end position="714"/>
    </location>
</feature>
<proteinExistence type="predicted"/>
<comment type="caution">
    <text evidence="2">The sequence shown here is derived from an EMBL/GenBank/DDBJ whole genome shotgun (WGS) entry which is preliminary data.</text>
</comment>
<evidence type="ECO:0000313" key="2">
    <source>
        <dbReference type="EMBL" id="MEP1059938.1"/>
    </source>
</evidence>
<protein>
    <submittedName>
        <fullName evidence="2">Helix-hairpin-helix domain-containing protein</fullName>
    </submittedName>
</protein>
<dbReference type="InterPro" id="IPR010994">
    <property type="entry name" value="RuvA_2-like"/>
</dbReference>
<organism evidence="2 3">
    <name type="scientific">Stenomitos frigidus AS-A4</name>
    <dbReference type="NCBI Taxonomy" id="2933935"/>
    <lineage>
        <taxon>Bacteria</taxon>
        <taxon>Bacillati</taxon>
        <taxon>Cyanobacteriota</taxon>
        <taxon>Cyanophyceae</taxon>
        <taxon>Leptolyngbyales</taxon>
        <taxon>Leptolyngbyaceae</taxon>
        <taxon>Stenomitos</taxon>
    </lineage>
</organism>
<feature type="transmembrane region" description="Helical" evidence="1">
    <location>
        <begin position="521"/>
        <end position="541"/>
    </location>
</feature>
<feature type="transmembrane region" description="Helical" evidence="1">
    <location>
        <begin position="561"/>
        <end position="580"/>
    </location>
</feature>
<dbReference type="RefSeq" id="WP_347240084.1">
    <property type="nucleotide sequence ID" value="NZ_JAMPLM010000014.1"/>
</dbReference>
<sequence length="728" mass="83121">MSRQLHALLLLVVWAVVTLTSLPQPLWATIAQPDRVPLTLELLQTRLKNPLQSDGVRILDLSRLTIDLRPENAALRDQFYELVRGQLQRPGTPVGLDLSYSQIQGEFKISQLGLRAPLYGQSLSPLFTPTEQKQLQRDRRLLSRLSTLSQSLLSKPDVGTPPAPLQITVFRGPLKLIQTRFTGLADFTNTFFLNRVEAQGVQFAQLADWSQARLSQNASFAGATFERDARFRSSIFFAKTEFSQTQWQGAVNFQNSEFQATANFNQALFQQPTNFMRVQWLGNADFAQAHWQNQAIFTKGTFNQSLFLTDAVFEKTALFREAQFNRPVNLRGASILDRAEFGYTGFAKGAYLNVPGLRFDSDRAKIIGNPGQISRVISVPTLQGNENLLRELVRNFRRLEQIPDANQLEYMRERLRLRELRQQLVGININTAPATQLVAVGFSQRQADAIAERRTQQPFRSTADLLIVGSVDLATYINVRDRVIAKEAVSPSLEALNRLSTGLSWLGLSQLLLLTRYGTDFWLIFGVGLVASAYFGVLFWLVDRWRRITPAPVLPKLPETFWVLSLFSALSLWGVVSIFRAADRPWLTLASIAALIIPIPALLTIRLYKVGRYHPLMDVSYFTEEGTLRQLRILIGRLPVIPRYELFRERYIPLLWDRRWSWLNYFDFSLNNLLKFGFNDIRLRDEHLPGLITALVWYQWGLGILYIALLLWTLSRTIPGLNLLIYFK</sequence>
<accession>A0ABV0KLN0</accession>
<keyword evidence="1" id="KW-1133">Transmembrane helix</keyword>
<reference evidence="2 3" key="1">
    <citation type="submission" date="2022-04" db="EMBL/GenBank/DDBJ databases">
        <title>Positive selection, recombination, and allopatry shape intraspecific diversity of widespread and dominant cyanobacteria.</title>
        <authorList>
            <person name="Wei J."/>
            <person name="Shu W."/>
            <person name="Hu C."/>
        </authorList>
    </citation>
    <scope>NUCLEOTIDE SEQUENCE [LARGE SCALE GENOMIC DNA]</scope>
    <source>
        <strain evidence="2 3">AS-A4</strain>
    </source>
</reference>
<name>A0ABV0KLN0_9CYAN</name>
<evidence type="ECO:0000256" key="1">
    <source>
        <dbReference type="SAM" id="Phobius"/>
    </source>
</evidence>
<dbReference type="Proteomes" id="UP001476950">
    <property type="component" value="Unassembled WGS sequence"/>
</dbReference>
<dbReference type="Pfam" id="PF12836">
    <property type="entry name" value="HHH_3"/>
    <property type="match status" value="1"/>
</dbReference>
<keyword evidence="1" id="KW-0812">Transmembrane</keyword>
<evidence type="ECO:0000313" key="3">
    <source>
        <dbReference type="Proteomes" id="UP001476950"/>
    </source>
</evidence>